<accession>A0A9P6W766</accession>
<dbReference type="GO" id="GO:0031267">
    <property type="term" value="F:small GTPase binding"/>
    <property type="evidence" value="ECO:0007669"/>
    <property type="project" value="InterPro"/>
</dbReference>
<dbReference type="Gene3D" id="1.25.10.10">
    <property type="entry name" value="Leucine-rich Repeat Variant"/>
    <property type="match status" value="1"/>
</dbReference>
<evidence type="ECO:0000259" key="5">
    <source>
        <dbReference type="PROSITE" id="PS50166"/>
    </source>
</evidence>
<dbReference type="InterPro" id="IPR016024">
    <property type="entry name" value="ARM-type_fold"/>
</dbReference>
<dbReference type="OrthoDB" id="361693at2759"/>
<dbReference type="Pfam" id="PF03810">
    <property type="entry name" value="IBN_N"/>
    <property type="match status" value="1"/>
</dbReference>
<dbReference type="SMART" id="SM00913">
    <property type="entry name" value="IBN_N"/>
    <property type="match status" value="1"/>
</dbReference>
<dbReference type="PANTHER" id="PTHR10997:SF7">
    <property type="entry name" value="IMPORTIN-11"/>
    <property type="match status" value="1"/>
</dbReference>
<evidence type="ECO:0000313" key="7">
    <source>
        <dbReference type="Proteomes" id="UP000777482"/>
    </source>
</evidence>
<protein>
    <recommendedName>
        <fullName evidence="5">Importin N-terminal domain-containing protein</fullName>
    </recommendedName>
</protein>
<dbReference type="InterPro" id="IPR058669">
    <property type="entry name" value="TPR_IPO7/11-like"/>
</dbReference>
<evidence type="ECO:0000256" key="2">
    <source>
        <dbReference type="ARBA" id="ARBA00007991"/>
    </source>
</evidence>
<keyword evidence="7" id="KW-1185">Reference proteome</keyword>
<dbReference type="Proteomes" id="UP000777482">
    <property type="component" value="Unassembled WGS sequence"/>
</dbReference>
<dbReference type="GO" id="GO:0006606">
    <property type="term" value="P:protein import into nucleus"/>
    <property type="evidence" value="ECO:0007669"/>
    <property type="project" value="TreeGrafter"/>
</dbReference>
<dbReference type="InterPro" id="IPR011989">
    <property type="entry name" value="ARM-like"/>
</dbReference>
<evidence type="ECO:0000256" key="3">
    <source>
        <dbReference type="ARBA" id="ARBA00022448"/>
    </source>
</evidence>
<feature type="domain" description="Importin N-terminal" evidence="5">
    <location>
        <begin position="29"/>
        <end position="102"/>
    </location>
</feature>
<dbReference type="GO" id="GO:0005635">
    <property type="term" value="C:nuclear envelope"/>
    <property type="evidence" value="ECO:0007669"/>
    <property type="project" value="TreeGrafter"/>
</dbReference>
<reference evidence="6 7" key="1">
    <citation type="submission" date="2020-11" db="EMBL/GenBank/DDBJ databases">
        <title>Kefir isolates.</title>
        <authorList>
            <person name="Marcisauskas S."/>
            <person name="Kim Y."/>
            <person name="Blasche S."/>
        </authorList>
    </citation>
    <scope>NUCLEOTIDE SEQUENCE [LARGE SCALE GENOMIC DNA]</scope>
    <source>
        <strain evidence="6 7">KR</strain>
    </source>
</reference>
<gene>
    <name evidence="6" type="ORF">C6P46_005410</name>
</gene>
<dbReference type="InterPro" id="IPR001494">
    <property type="entry name" value="Importin-beta_N"/>
</dbReference>
<proteinExistence type="inferred from homology"/>
<dbReference type="Pfam" id="PF25758">
    <property type="entry name" value="TPR_IPO11"/>
    <property type="match status" value="1"/>
</dbReference>
<dbReference type="PROSITE" id="PS50166">
    <property type="entry name" value="IMPORTIN_B_NT"/>
    <property type="match status" value="1"/>
</dbReference>
<dbReference type="EMBL" id="PUHQ01000006">
    <property type="protein sequence ID" value="KAG0666059.1"/>
    <property type="molecule type" value="Genomic_DNA"/>
</dbReference>
<dbReference type="AlphaFoldDB" id="A0A9P6W766"/>
<evidence type="ECO:0000256" key="4">
    <source>
        <dbReference type="ARBA" id="ARBA00023242"/>
    </source>
</evidence>
<dbReference type="GO" id="GO:0005829">
    <property type="term" value="C:cytosol"/>
    <property type="evidence" value="ECO:0007669"/>
    <property type="project" value="TreeGrafter"/>
</dbReference>
<evidence type="ECO:0000313" key="6">
    <source>
        <dbReference type="EMBL" id="KAG0666059.1"/>
    </source>
</evidence>
<organism evidence="6 7">
    <name type="scientific">Rhodotorula mucilaginosa</name>
    <name type="common">Yeast</name>
    <name type="synonym">Rhodotorula rubra</name>
    <dbReference type="NCBI Taxonomy" id="5537"/>
    <lineage>
        <taxon>Eukaryota</taxon>
        <taxon>Fungi</taxon>
        <taxon>Dikarya</taxon>
        <taxon>Basidiomycota</taxon>
        <taxon>Pucciniomycotina</taxon>
        <taxon>Microbotryomycetes</taxon>
        <taxon>Sporidiobolales</taxon>
        <taxon>Sporidiobolaceae</taxon>
        <taxon>Rhodotorula</taxon>
    </lineage>
</organism>
<comment type="similarity">
    <text evidence="2">Belongs to the importin beta family.</text>
</comment>
<keyword evidence="4" id="KW-0539">Nucleus</keyword>
<dbReference type="PANTHER" id="PTHR10997">
    <property type="entry name" value="IMPORTIN-7, 8, 11"/>
    <property type="match status" value="1"/>
</dbReference>
<sequence>MADAPTSPHAVLEALQLSLASDPNALDHARLVLGQWARAPRFYTYLVDVFTSREGVQLEVRLQAALQFKNGVEKYWRKGALHAISPEEKDAIRPRLLQMINEPSRVLAKTLSVSVATIAKYDYGLEWNDLPTALLSAIQSGLAHPDANEGQILVNRSLRFLKASAKALAANRMPKGRATMMRFAEILFTPLAQIHAELLRRAVQQLQTEASTSQEAGIDPFESPLLAFRTLRFLLMYGFKDPDLAGEPTDFYRSTLPAVSQLLELRVSLLRAGHPSTSSSSFVTFTKHVIAYGDLSRSLVTDKVAAFGAMGVTEQVRDIYIQVVQGAASDIVANVKDDLRSLYPTRLVVQALLLIKAMLGDWDGTSALPVSPDFVQQFAEVLITRMLPLRQEDLQKWEQDPEEWMNEEEQDRWEYDLRPCAEYVLKALLSAHREQLGPNMAALLQQVSTPQNMDDLLLKEAVYTAIGRSPSDLEKYIDFNQWLEGTLSAECAGTDSAYRIIRRRIAWLLGNWVGEDLAASSRNQIYALLVHLVGRNPSTDQAIRLTAARSLARCDTWDFDQAAFLPHLPAAIEEVVQLLGEVSEPDSMMRLNQTLGVIIARVEGHIAPYSQQLAVILEQMWQTCQESHSQTSIPVTFTRLCEALGEQSQPLQPQACQIIRSSVDPTNEDGLELWQVLLRRSTSLSPEMLSLLPLLVSLLANGTDILPRCLAIFESYLLLDSPSVVSACASPFFASIHGLLEGLKFEAVKVVLHALNTVYQTAPTSAWAGALESSGCFATYLKVISGDESALTITKYLASLTRIILASPDTFHQLVATTAARTGTSPDAILDTIVSQYVDRLDNMSQGRQRKLAALALAYLVPTTNPVILGRLSDLVALWSSVLAQTEESDQGDAELYHIPDDYQSDVEIDYTETAETKRRQALSAQDPVSAQPLKATIGQKLAEAQQLNGGAHAFQQQWLSRVDPLLVEDLVQRLEGRLAG</sequence>
<comment type="caution">
    <text evidence="6">The sequence shown here is derived from an EMBL/GenBank/DDBJ whole genome shotgun (WGS) entry which is preliminary data.</text>
</comment>
<dbReference type="SUPFAM" id="SSF48371">
    <property type="entry name" value="ARM repeat"/>
    <property type="match status" value="1"/>
</dbReference>
<evidence type="ECO:0000256" key="1">
    <source>
        <dbReference type="ARBA" id="ARBA00004123"/>
    </source>
</evidence>
<name>A0A9P6W766_RHOMI</name>
<comment type="subcellular location">
    <subcellularLocation>
        <location evidence="1">Nucleus</location>
    </subcellularLocation>
</comment>
<keyword evidence="3" id="KW-0813">Transport</keyword>